<dbReference type="EMBL" id="CP043661">
    <property type="protein sequence ID" value="QNE19876.1"/>
    <property type="molecule type" value="Genomic_DNA"/>
</dbReference>
<gene>
    <name evidence="1" type="ORF">F1D05_20635</name>
</gene>
<evidence type="ECO:0008006" key="3">
    <source>
        <dbReference type="Google" id="ProtNLM"/>
    </source>
</evidence>
<name>A0A7G6X0W1_9ACTN</name>
<accession>A0A7G6X0W1</accession>
<evidence type="ECO:0000313" key="1">
    <source>
        <dbReference type="EMBL" id="QNE19876.1"/>
    </source>
</evidence>
<keyword evidence="2" id="KW-1185">Reference proteome</keyword>
<organism evidence="1 2">
    <name type="scientific">Kribbella qitaiheensis</name>
    <dbReference type="NCBI Taxonomy" id="1544730"/>
    <lineage>
        <taxon>Bacteria</taxon>
        <taxon>Bacillati</taxon>
        <taxon>Actinomycetota</taxon>
        <taxon>Actinomycetes</taxon>
        <taxon>Propionibacteriales</taxon>
        <taxon>Kribbellaceae</taxon>
        <taxon>Kribbella</taxon>
    </lineage>
</organism>
<reference evidence="2" key="1">
    <citation type="submission" date="2019-09" db="EMBL/GenBank/DDBJ databases">
        <title>Antimicrobial potential of Antarctic Bacteria.</title>
        <authorList>
            <person name="Benaud N."/>
            <person name="Edwards R.J."/>
            <person name="Ferrari B.C."/>
        </authorList>
    </citation>
    <scope>NUCLEOTIDE SEQUENCE [LARGE SCALE GENOMIC DNA]</scope>
    <source>
        <strain evidence="2">SPB151</strain>
    </source>
</reference>
<reference evidence="1 2" key="2">
    <citation type="journal article" date="2020" name="Microbiol. Resour. Announc.">
        <title>Antarctic desert soil bacteria exhibit high novel natural product potential, evaluated through long-read genome sequencing and comparative genomics.</title>
        <authorList>
            <person name="Benaud N."/>
            <person name="Edwards R.J."/>
            <person name="Amos T.G."/>
            <person name="D'Agostino P.M."/>
            <person name="Gutierrez-Chavez C."/>
            <person name="Montgomery K."/>
            <person name="Nicetic I."/>
            <person name="Ferrari B.C."/>
        </authorList>
    </citation>
    <scope>NUCLEOTIDE SEQUENCE [LARGE SCALE GENOMIC DNA]</scope>
    <source>
        <strain evidence="1 2">SPB151</strain>
    </source>
</reference>
<dbReference type="AlphaFoldDB" id="A0A7G6X0W1"/>
<dbReference type="RefSeq" id="WP_185441815.1">
    <property type="nucleotide sequence ID" value="NZ_CP043661.1"/>
</dbReference>
<sequence>MNISARAFRWTAQISLLVTLTGLSAYLTVHNYLGDAERVFREGAVTEVDGHGPVEIGKIRWQLDSLQPYTRLIDKEKKEIEFDHPAGSVIILVKVSVTPLDGLKMDDGFTCEAKLRDDRGNVWEDTSVFGLDLATYCGDDDRPIERNQTGQIAQVYVVPASAVPHLIGIQVEDADSDVLRRILLTW</sequence>
<protein>
    <recommendedName>
        <fullName evidence="3">DUF4352 domain-containing protein</fullName>
    </recommendedName>
</protein>
<evidence type="ECO:0000313" key="2">
    <source>
        <dbReference type="Proteomes" id="UP000515563"/>
    </source>
</evidence>
<proteinExistence type="predicted"/>
<dbReference type="Proteomes" id="UP000515563">
    <property type="component" value="Chromosome"/>
</dbReference>
<dbReference type="KEGG" id="kqi:F1D05_20635"/>